<evidence type="ECO:0000256" key="6">
    <source>
        <dbReference type="ARBA" id="ARBA00023136"/>
    </source>
</evidence>
<dbReference type="PIRSF" id="PIRSF016636">
    <property type="entry name" value="AlgI_DltB"/>
    <property type="match status" value="1"/>
</dbReference>
<evidence type="ECO:0000256" key="8">
    <source>
        <dbReference type="SAM" id="Phobius"/>
    </source>
</evidence>
<dbReference type="Pfam" id="PF03062">
    <property type="entry name" value="MBOAT"/>
    <property type="match status" value="1"/>
</dbReference>
<dbReference type="EMBL" id="VULR01000010">
    <property type="protein sequence ID" value="MSS43693.1"/>
    <property type="molecule type" value="Genomic_DNA"/>
</dbReference>
<dbReference type="InterPro" id="IPR024194">
    <property type="entry name" value="Ac/AlaTfrase_AlgI/DltB"/>
</dbReference>
<sequence>MVFSSLIFIFVFLPLVLSVYYISPRKIRNLVFFIASLIFYAWGEPIYISIMLFSTVFDYFNGLFIDKYRENKKITKLVLVNSLVVNLGILCFFKYYGFIVNNINNFFNMSIKAIELPLPLGISFYTFQTLSYTIDVYLGKVKSQKNIISFGTYIAMFPQLVAGPIVRYSDVALELENRHESFNLFGEGAELFIIGLSKKVLLANNIGILWDSIKAAPISELSVFSAWLGIIAFTFQIYFDFSGYSDMAIGLGKMFGFNLMKNFDYPYISKSVTEFWRRWHISLGSWFREYVYIPLGGNREGRVKQYRNLFIVWFLTGLWHGANWNFILWGLYYCGFLIIEKTFLQKWLKDKPVFISHIYTILVIIVGWVFFEFEDIDKGISFIKTMFGFGNNLLYDGKAIYYLYTNALLFIVLAICSTPIIGSRIKRLKDSLKFRGNIIIPIIFMVLLFICTAYLVDESYNPFLYFRF</sequence>
<proteinExistence type="inferred from homology"/>
<reference evidence="9 10" key="1">
    <citation type="submission" date="2019-08" db="EMBL/GenBank/DDBJ databases">
        <title>In-depth cultivation of the pig gut microbiome towards novel bacterial diversity and tailored functional studies.</title>
        <authorList>
            <person name="Wylensek D."/>
            <person name="Hitch T.C.A."/>
            <person name="Clavel T."/>
        </authorList>
    </citation>
    <scope>NUCLEOTIDE SEQUENCE [LARGE SCALE GENOMIC DNA]</scope>
    <source>
        <strain evidence="9 10">Med78-601-WT-4W-RMD-3</strain>
    </source>
</reference>
<dbReference type="PIRSF" id="PIRSF500217">
    <property type="entry name" value="AlgI"/>
    <property type="match status" value="1"/>
</dbReference>
<evidence type="ECO:0000256" key="2">
    <source>
        <dbReference type="ARBA" id="ARBA00010323"/>
    </source>
</evidence>
<evidence type="ECO:0000256" key="1">
    <source>
        <dbReference type="ARBA" id="ARBA00004651"/>
    </source>
</evidence>
<keyword evidence="4 8" id="KW-0812">Transmembrane</keyword>
<name>A0A844FHY3_9FIRM</name>
<feature type="transmembrane region" description="Helical" evidence="8">
    <location>
        <begin position="6"/>
        <end position="22"/>
    </location>
</feature>
<dbReference type="InterPro" id="IPR051085">
    <property type="entry name" value="MB_O-acyltransferase"/>
</dbReference>
<dbReference type="OrthoDB" id="9805788at2"/>
<feature type="transmembrane region" description="Helical" evidence="8">
    <location>
        <begin position="189"/>
        <end position="209"/>
    </location>
</feature>
<comment type="subcellular location">
    <subcellularLocation>
        <location evidence="1">Cell membrane</location>
        <topology evidence="1">Multi-pass membrane protein</topology>
    </subcellularLocation>
</comment>
<evidence type="ECO:0000256" key="3">
    <source>
        <dbReference type="ARBA" id="ARBA00022475"/>
    </source>
</evidence>
<dbReference type="InterPro" id="IPR028362">
    <property type="entry name" value="AlgI"/>
</dbReference>
<feature type="transmembrane region" description="Helical" evidence="8">
    <location>
        <begin position="221"/>
        <end position="239"/>
    </location>
</feature>
<protein>
    <submittedName>
        <fullName evidence="9">MBOAT family protein</fullName>
    </submittedName>
</protein>
<evidence type="ECO:0000313" key="9">
    <source>
        <dbReference type="EMBL" id="MSS43693.1"/>
    </source>
</evidence>
<gene>
    <name evidence="9" type="ORF">FYJ27_08135</name>
</gene>
<keyword evidence="5 8" id="KW-1133">Transmembrane helix</keyword>
<feature type="transmembrane region" description="Helical" evidence="8">
    <location>
        <begin position="310"/>
        <end position="332"/>
    </location>
</feature>
<dbReference type="RefSeq" id="WP_154484371.1">
    <property type="nucleotide sequence ID" value="NZ_VULR01000010.1"/>
</dbReference>
<dbReference type="InterPro" id="IPR004299">
    <property type="entry name" value="MBOAT_fam"/>
</dbReference>
<organism evidence="9 10">
    <name type="scientific">Anaerosalibacter bizertensis</name>
    <dbReference type="NCBI Taxonomy" id="932217"/>
    <lineage>
        <taxon>Bacteria</taxon>
        <taxon>Bacillati</taxon>
        <taxon>Bacillota</taxon>
        <taxon>Tissierellia</taxon>
        <taxon>Tissierellales</taxon>
        <taxon>Sporanaerobacteraceae</taxon>
        <taxon>Anaerosalibacter</taxon>
    </lineage>
</organism>
<keyword evidence="3 7" id="KW-1003">Cell membrane</keyword>
<feature type="transmembrane region" description="Helical" evidence="8">
    <location>
        <begin position="150"/>
        <end position="169"/>
    </location>
</feature>
<comment type="similarity">
    <text evidence="2 7">Belongs to the membrane-bound acyltransferase family.</text>
</comment>
<dbReference type="PANTHER" id="PTHR13285">
    <property type="entry name" value="ACYLTRANSFERASE"/>
    <property type="match status" value="1"/>
</dbReference>
<keyword evidence="7" id="KW-0012">Acyltransferase</keyword>
<feature type="transmembrane region" description="Helical" evidence="8">
    <location>
        <begin position="434"/>
        <end position="456"/>
    </location>
</feature>
<evidence type="ECO:0000256" key="5">
    <source>
        <dbReference type="ARBA" id="ARBA00022989"/>
    </source>
</evidence>
<dbReference type="PANTHER" id="PTHR13285:SF18">
    <property type="entry name" value="PROTEIN-CYSTEINE N-PALMITOYLTRANSFERASE RASP"/>
    <property type="match status" value="1"/>
</dbReference>
<dbReference type="AlphaFoldDB" id="A0A844FHY3"/>
<evidence type="ECO:0000256" key="4">
    <source>
        <dbReference type="ARBA" id="ARBA00022692"/>
    </source>
</evidence>
<keyword evidence="6 7" id="KW-0472">Membrane</keyword>
<dbReference type="GO" id="GO:0042121">
    <property type="term" value="P:alginic acid biosynthetic process"/>
    <property type="evidence" value="ECO:0007669"/>
    <property type="project" value="InterPro"/>
</dbReference>
<dbReference type="GO" id="GO:0005886">
    <property type="term" value="C:plasma membrane"/>
    <property type="evidence" value="ECO:0007669"/>
    <property type="project" value="UniProtKB-SubCell"/>
</dbReference>
<evidence type="ECO:0000256" key="7">
    <source>
        <dbReference type="PIRNR" id="PIRNR016636"/>
    </source>
</evidence>
<feature type="transmembrane region" description="Helical" evidence="8">
    <location>
        <begin position="77"/>
        <end position="96"/>
    </location>
</feature>
<accession>A0A844FHY3</accession>
<feature type="transmembrane region" description="Helical" evidence="8">
    <location>
        <begin position="399"/>
        <end position="422"/>
    </location>
</feature>
<feature type="transmembrane region" description="Helical" evidence="8">
    <location>
        <begin position="116"/>
        <end position="138"/>
    </location>
</feature>
<evidence type="ECO:0000313" key="10">
    <source>
        <dbReference type="Proteomes" id="UP000462760"/>
    </source>
</evidence>
<comment type="caution">
    <text evidence="9">The sequence shown here is derived from an EMBL/GenBank/DDBJ whole genome shotgun (WGS) entry which is preliminary data.</text>
</comment>
<dbReference type="Proteomes" id="UP000462760">
    <property type="component" value="Unassembled WGS sequence"/>
</dbReference>
<dbReference type="GO" id="GO:0016746">
    <property type="term" value="F:acyltransferase activity"/>
    <property type="evidence" value="ECO:0007669"/>
    <property type="project" value="UniProtKB-KW"/>
</dbReference>
<feature type="transmembrane region" description="Helical" evidence="8">
    <location>
        <begin position="353"/>
        <end position="371"/>
    </location>
</feature>
<keyword evidence="7" id="KW-0808">Transferase</keyword>